<gene>
    <name evidence="1" type="ORF">EV182_005296</name>
</gene>
<sequence>MPQVYMNIPHSTRSNSNVLIPSMNAAGTAGPADTTTLGAAEAGVVAASAAAAAAPQQRSNEDAPMTEEAQRIFQQVQNAFNQPLSSYPDNSAQLGDDPFSDGLDPQHNDELNPNWRQQVANDRMLQHLANHGAMSLVQPDFTAEPSRATASLRSSTPMQGQPPTSPSPGPSSS</sequence>
<accession>A0ACC1HRW2</accession>
<name>A0ACC1HRW2_9FUNG</name>
<proteinExistence type="predicted"/>
<comment type="caution">
    <text evidence="1">The sequence shown here is derived from an EMBL/GenBank/DDBJ whole genome shotgun (WGS) entry which is preliminary data.</text>
</comment>
<dbReference type="Proteomes" id="UP001145114">
    <property type="component" value="Unassembled WGS sequence"/>
</dbReference>
<protein>
    <submittedName>
        <fullName evidence="1">Uncharacterized protein</fullName>
    </submittedName>
</protein>
<reference evidence="1" key="1">
    <citation type="submission" date="2022-06" db="EMBL/GenBank/DDBJ databases">
        <title>Phylogenomic reconstructions and comparative analyses of Kickxellomycotina fungi.</title>
        <authorList>
            <person name="Reynolds N.K."/>
            <person name="Stajich J.E."/>
            <person name="Barry K."/>
            <person name="Grigoriev I.V."/>
            <person name="Crous P."/>
            <person name="Smith M.E."/>
        </authorList>
    </citation>
    <scope>NUCLEOTIDE SEQUENCE</scope>
    <source>
        <strain evidence="1">RSA 2271</strain>
    </source>
</reference>
<keyword evidence="2" id="KW-1185">Reference proteome</keyword>
<organism evidence="1 2">
    <name type="scientific">Spiromyces aspiralis</name>
    <dbReference type="NCBI Taxonomy" id="68401"/>
    <lineage>
        <taxon>Eukaryota</taxon>
        <taxon>Fungi</taxon>
        <taxon>Fungi incertae sedis</taxon>
        <taxon>Zoopagomycota</taxon>
        <taxon>Kickxellomycotina</taxon>
        <taxon>Kickxellomycetes</taxon>
        <taxon>Kickxellales</taxon>
        <taxon>Kickxellaceae</taxon>
        <taxon>Spiromyces</taxon>
    </lineage>
</organism>
<evidence type="ECO:0000313" key="2">
    <source>
        <dbReference type="Proteomes" id="UP001145114"/>
    </source>
</evidence>
<evidence type="ECO:0000313" key="1">
    <source>
        <dbReference type="EMBL" id="KAJ1677858.1"/>
    </source>
</evidence>
<dbReference type="EMBL" id="JAMZIH010001843">
    <property type="protein sequence ID" value="KAJ1677858.1"/>
    <property type="molecule type" value="Genomic_DNA"/>
</dbReference>